<dbReference type="GO" id="GO:0005737">
    <property type="term" value="C:cytoplasm"/>
    <property type="evidence" value="ECO:0007669"/>
    <property type="project" value="TreeGrafter"/>
</dbReference>
<evidence type="ECO:0000256" key="4">
    <source>
        <dbReference type="ARBA" id="ARBA00022691"/>
    </source>
</evidence>
<dbReference type="InterPro" id="IPR029063">
    <property type="entry name" value="SAM-dependent_MTases_sf"/>
</dbReference>
<dbReference type="CDD" id="cd02440">
    <property type="entry name" value="AdoMet_MTases"/>
    <property type="match status" value="1"/>
</dbReference>
<feature type="binding site" evidence="11">
    <location>
        <begin position="116"/>
        <end position="118"/>
    </location>
    <ligand>
        <name>S-adenosyl-L-methionine</name>
        <dbReference type="ChEBI" id="CHEBI:59789"/>
    </ligand>
</feature>
<proteinExistence type="inferred from homology"/>
<comment type="catalytic activity">
    <reaction evidence="8">
        <text>N-terminal L-seryl-L-prolyl-L-lysyl-[protein] + 3 S-adenosyl-L-methionine = N-terminal N,N,N-trimethyl-L-seryl-L-prolyl-L-lysyl-[protein] + 3 S-adenosyl-L-homocysteine + 3 H(+)</text>
        <dbReference type="Rhea" id="RHEA:54724"/>
        <dbReference type="Rhea" id="RHEA-COMP:13789"/>
        <dbReference type="Rhea" id="RHEA-COMP:13973"/>
        <dbReference type="ChEBI" id="CHEBI:15378"/>
        <dbReference type="ChEBI" id="CHEBI:57856"/>
        <dbReference type="ChEBI" id="CHEBI:59789"/>
        <dbReference type="ChEBI" id="CHEBI:138061"/>
        <dbReference type="ChEBI" id="CHEBI:138317"/>
        <dbReference type="EC" id="2.1.1.244"/>
    </reaction>
</comment>
<dbReference type="EC" id="2.1.1.244" evidence="5"/>
<evidence type="ECO:0000256" key="10">
    <source>
        <dbReference type="ARBA" id="ARBA00048167"/>
    </source>
</evidence>
<dbReference type="SUPFAM" id="SSF53335">
    <property type="entry name" value="S-adenosyl-L-methionine-dependent methyltransferases"/>
    <property type="match status" value="1"/>
</dbReference>
<accession>X1ZB40</accession>
<dbReference type="GO" id="GO:0032259">
    <property type="term" value="P:methylation"/>
    <property type="evidence" value="ECO:0007669"/>
    <property type="project" value="UniProtKB-KW"/>
</dbReference>
<evidence type="ECO:0000256" key="8">
    <source>
        <dbReference type="ARBA" id="ARBA00047306"/>
    </source>
</evidence>
<dbReference type="AlphaFoldDB" id="X1ZB40"/>
<dbReference type="OrthoDB" id="1298661at2759"/>
<feature type="binding site" evidence="11">
    <location>
        <position position="161"/>
    </location>
    <ligand>
        <name>S-adenosyl-L-methionine</name>
        <dbReference type="ChEBI" id="CHEBI:59789"/>
    </ligand>
</feature>
<reference evidence="13" key="2">
    <citation type="journal article" date="2013" name="Nature">
        <title>Insights into bilaterian evolution from three spiralian genomes.</title>
        <authorList>
            <person name="Simakov O."/>
            <person name="Marletaz F."/>
            <person name="Cho S.J."/>
            <person name="Edsinger-Gonzales E."/>
            <person name="Havlak P."/>
            <person name="Hellsten U."/>
            <person name="Kuo D.H."/>
            <person name="Larsson T."/>
            <person name="Lv J."/>
            <person name="Arendt D."/>
            <person name="Savage R."/>
            <person name="Osoegawa K."/>
            <person name="de Jong P."/>
            <person name="Grimwood J."/>
            <person name="Chapman J.A."/>
            <person name="Shapiro H."/>
            <person name="Aerts A."/>
            <person name="Otillar R.P."/>
            <person name="Terry A.Y."/>
            <person name="Boore J.L."/>
            <person name="Grigoriev I.V."/>
            <person name="Lindberg D.R."/>
            <person name="Seaver E.C."/>
            <person name="Weisblat D.A."/>
            <person name="Putnam N.H."/>
            <person name="Rokhsar D.S."/>
        </authorList>
    </citation>
    <scope>NUCLEOTIDE SEQUENCE</scope>
    <source>
        <strain evidence="13">I ESC-2004</strain>
    </source>
</reference>
<feature type="binding site" evidence="11">
    <location>
        <position position="94"/>
    </location>
    <ligand>
        <name>S-adenosyl-L-methionine</name>
        <dbReference type="ChEBI" id="CHEBI:59789"/>
    </ligand>
</feature>
<evidence type="ECO:0000313" key="13">
    <source>
        <dbReference type="Proteomes" id="UP000014760"/>
    </source>
</evidence>
<dbReference type="Proteomes" id="UP000014760">
    <property type="component" value="Unassembled WGS sequence"/>
</dbReference>
<sequence>MADQLLSSNADTVTGAVEVSDSPADCGKPDAANQDPFYGNAKDYWAGIPATVDGMLGGFSHISSTDVAGSTKFLRRFVSGAGAKTSKNRALDCGAGIGRVTKMLLLPLFKCVDMVELTQSLLDEAPKYLGEDNAKRVERFICSGLQDFSPEPNRYDVIWSQWVLGHLTDEDLVEFFKRCKVGLTPNGLICVKENIAPTDEAEFDEKDSSWCRGRGALAQIFEAAGLKIVREEKQKHFPKSIYEVRIFALQ</sequence>
<comment type="similarity">
    <text evidence="1">Belongs to the methyltransferase superfamily. NTM1 family.</text>
</comment>
<comment type="catalytic activity">
    <reaction evidence="9">
        <text>N-terminal L-prolyl-L-prolyl-L-lysyl-[protein] + 2 S-adenosyl-L-methionine = N-terminal N,N-dimethyl-L-prolyl-L-prolyl-L-lysyl-[protein] + 2 S-adenosyl-L-homocysteine + 2 H(+)</text>
        <dbReference type="Rhea" id="RHEA:54736"/>
        <dbReference type="Rhea" id="RHEA-COMP:13787"/>
        <dbReference type="Rhea" id="RHEA-COMP:13974"/>
        <dbReference type="ChEBI" id="CHEBI:15378"/>
        <dbReference type="ChEBI" id="CHEBI:57856"/>
        <dbReference type="ChEBI" id="CHEBI:59789"/>
        <dbReference type="ChEBI" id="CHEBI:138059"/>
        <dbReference type="ChEBI" id="CHEBI:138318"/>
        <dbReference type="EC" id="2.1.1.244"/>
    </reaction>
</comment>
<evidence type="ECO:0000256" key="2">
    <source>
        <dbReference type="ARBA" id="ARBA00022603"/>
    </source>
</evidence>
<dbReference type="PIRSF" id="PIRSF016958">
    <property type="entry name" value="DUF858_MeTrfase_lik"/>
    <property type="match status" value="1"/>
</dbReference>
<dbReference type="PANTHER" id="PTHR12753:SF0">
    <property type="entry name" value="ALPHA N-TERMINAL PROTEIN METHYLTRANSFERASE 1"/>
    <property type="match status" value="1"/>
</dbReference>
<name>X1ZB40_CAPTE</name>
<protein>
    <recommendedName>
        <fullName evidence="6">Alpha N-terminal protein methyltransferase 1</fullName>
        <ecNumber evidence="5">2.1.1.244</ecNumber>
    </recommendedName>
    <alternativeName>
        <fullName evidence="7">X-Pro-Lys N-terminal protein methyltransferase 1</fullName>
    </alternativeName>
</protein>
<reference evidence="13" key="1">
    <citation type="submission" date="2012-12" db="EMBL/GenBank/DDBJ databases">
        <authorList>
            <person name="Hellsten U."/>
            <person name="Grimwood J."/>
            <person name="Chapman J.A."/>
            <person name="Shapiro H."/>
            <person name="Aerts A."/>
            <person name="Otillar R.P."/>
            <person name="Terry A.Y."/>
            <person name="Boore J.L."/>
            <person name="Simakov O."/>
            <person name="Marletaz F."/>
            <person name="Cho S.-J."/>
            <person name="Edsinger-Gonzales E."/>
            <person name="Havlak P."/>
            <person name="Kuo D.-H."/>
            <person name="Larsson T."/>
            <person name="Lv J."/>
            <person name="Arendt D."/>
            <person name="Savage R."/>
            <person name="Osoegawa K."/>
            <person name="de Jong P."/>
            <person name="Lindberg D.R."/>
            <person name="Seaver E.C."/>
            <person name="Weisblat D.A."/>
            <person name="Putnam N.H."/>
            <person name="Grigoriev I.V."/>
            <person name="Rokhsar D.S."/>
        </authorList>
    </citation>
    <scope>NUCLEOTIDE SEQUENCE</scope>
    <source>
        <strain evidence="13">I ESC-2004</strain>
    </source>
</reference>
<keyword evidence="13" id="KW-1185">Reference proteome</keyword>
<evidence type="ECO:0000313" key="12">
    <source>
        <dbReference type="EnsemblMetazoa" id="CapteP167605"/>
    </source>
</evidence>
<dbReference type="PANTHER" id="PTHR12753">
    <property type="entry name" value="AD-003 - RELATED"/>
    <property type="match status" value="1"/>
</dbReference>
<dbReference type="FunFam" id="3.40.50.150:FF:000025">
    <property type="entry name" value="N-terminal Xaa-Pro-Lys N-methyltransferase 1"/>
    <property type="match status" value="1"/>
</dbReference>
<dbReference type="Pfam" id="PF05891">
    <property type="entry name" value="Methyltransf_PK"/>
    <property type="match status" value="1"/>
</dbReference>
<dbReference type="EMBL" id="AMQN01000136">
    <property type="status" value="NOT_ANNOTATED_CDS"/>
    <property type="molecule type" value="Genomic_DNA"/>
</dbReference>
<dbReference type="InterPro" id="IPR008576">
    <property type="entry name" value="MeTrfase_NTM1"/>
</dbReference>
<evidence type="ECO:0000256" key="1">
    <source>
        <dbReference type="ARBA" id="ARBA00009059"/>
    </source>
</evidence>
<keyword evidence="3" id="KW-0808">Transferase</keyword>
<evidence type="ECO:0000256" key="3">
    <source>
        <dbReference type="ARBA" id="ARBA00022679"/>
    </source>
</evidence>
<keyword evidence="2" id="KW-0489">Methyltransferase</keyword>
<reference evidence="12" key="3">
    <citation type="submission" date="2015-06" db="UniProtKB">
        <authorList>
            <consortium name="EnsemblMetazoa"/>
        </authorList>
    </citation>
    <scope>IDENTIFICATION</scope>
</reference>
<keyword evidence="4 11" id="KW-0949">S-adenosyl-L-methionine</keyword>
<comment type="catalytic activity">
    <reaction evidence="10">
        <text>N-terminal L-alanyl-L-prolyl-L-lysyl-[protein] + 3 S-adenosyl-L-methionine = N-terminal N,N,N-trimethyl-L-alanyl-L-prolyl-L-lysyl-[protein] + 3 S-adenosyl-L-homocysteine + 3 H(+)</text>
        <dbReference type="Rhea" id="RHEA:54712"/>
        <dbReference type="Rhea" id="RHEA-COMP:13785"/>
        <dbReference type="Rhea" id="RHEA-COMP:13971"/>
        <dbReference type="ChEBI" id="CHEBI:15378"/>
        <dbReference type="ChEBI" id="CHEBI:57856"/>
        <dbReference type="ChEBI" id="CHEBI:59789"/>
        <dbReference type="ChEBI" id="CHEBI:138057"/>
        <dbReference type="ChEBI" id="CHEBI:138315"/>
        <dbReference type="EC" id="2.1.1.244"/>
    </reaction>
</comment>
<feature type="binding site" evidence="11">
    <location>
        <position position="99"/>
    </location>
    <ligand>
        <name>S-adenosyl-L-methionine</name>
        <dbReference type="ChEBI" id="CHEBI:59789"/>
    </ligand>
</feature>
<dbReference type="Gene3D" id="3.40.50.150">
    <property type="entry name" value="Vaccinia Virus protein VP39"/>
    <property type="match status" value="1"/>
</dbReference>
<evidence type="ECO:0000256" key="7">
    <source>
        <dbReference type="ARBA" id="ARBA00043129"/>
    </source>
</evidence>
<organism evidence="12 13">
    <name type="scientific">Capitella teleta</name>
    <name type="common">Polychaete worm</name>
    <dbReference type="NCBI Taxonomy" id="283909"/>
    <lineage>
        <taxon>Eukaryota</taxon>
        <taxon>Metazoa</taxon>
        <taxon>Spiralia</taxon>
        <taxon>Lophotrochozoa</taxon>
        <taxon>Annelida</taxon>
        <taxon>Polychaeta</taxon>
        <taxon>Sedentaria</taxon>
        <taxon>Scolecida</taxon>
        <taxon>Capitellidae</taxon>
        <taxon>Capitella</taxon>
    </lineage>
</organism>
<dbReference type="HOGENOM" id="CLU_055356_3_1_1"/>
<dbReference type="OMA" id="PVRMYCL"/>
<evidence type="ECO:0000256" key="6">
    <source>
        <dbReference type="ARBA" id="ARBA00039449"/>
    </source>
</evidence>
<dbReference type="GO" id="GO:0071885">
    <property type="term" value="F:N-terminal protein N-methyltransferase activity"/>
    <property type="evidence" value="ECO:0007669"/>
    <property type="project" value="UniProtKB-EC"/>
</dbReference>
<dbReference type="EnsemblMetazoa" id="CapteT167605">
    <property type="protein sequence ID" value="CapteP167605"/>
    <property type="gene ID" value="CapteG167605"/>
</dbReference>
<evidence type="ECO:0000256" key="5">
    <source>
        <dbReference type="ARBA" id="ARBA00039112"/>
    </source>
</evidence>
<evidence type="ECO:0000256" key="9">
    <source>
        <dbReference type="ARBA" id="ARBA00047885"/>
    </source>
</evidence>
<feature type="binding site" evidence="11">
    <location>
        <begin position="145"/>
        <end position="146"/>
    </location>
    <ligand>
        <name>S-adenosyl-L-methionine</name>
        <dbReference type="ChEBI" id="CHEBI:59789"/>
    </ligand>
</feature>
<evidence type="ECO:0000256" key="11">
    <source>
        <dbReference type="PIRSR" id="PIRSR016958-1"/>
    </source>
</evidence>